<evidence type="ECO:0000313" key="3">
    <source>
        <dbReference type="EMBL" id="OHX67242.1"/>
    </source>
</evidence>
<dbReference type="PANTHER" id="PTHR31616:SF0">
    <property type="entry name" value="GLUCAN 1,4-ALPHA-GLUCOSIDASE"/>
    <property type="match status" value="1"/>
</dbReference>
<dbReference type="OrthoDB" id="3902805at2"/>
<reference evidence="3 4" key="1">
    <citation type="journal article" date="2012" name="Int. J. Syst. Evol. Microbiol.">
        <title>Flammeovirga pacifica sp. nov., isolated from deep-sea sediment.</title>
        <authorList>
            <person name="Xu H."/>
            <person name="Fu Y."/>
            <person name="Yang N."/>
            <person name="Ding Z."/>
            <person name="Lai Q."/>
            <person name="Zeng R."/>
        </authorList>
    </citation>
    <scope>NUCLEOTIDE SEQUENCE [LARGE SCALE GENOMIC DNA]</scope>
    <source>
        <strain evidence="4">DSM 24597 / LMG 26175 / WPAGA1</strain>
    </source>
</reference>
<dbReference type="EMBL" id="JRYR02000001">
    <property type="protein sequence ID" value="OHX67242.1"/>
    <property type="molecule type" value="Genomic_DNA"/>
</dbReference>
<dbReference type="SUPFAM" id="SSF48208">
    <property type="entry name" value="Six-hairpin glycosidases"/>
    <property type="match status" value="1"/>
</dbReference>
<dbReference type="STRING" id="915059.NH26_13260"/>
<keyword evidence="4" id="KW-1185">Reference proteome</keyword>
<feature type="domain" description="Trehalase-like N-terminal" evidence="2">
    <location>
        <begin position="10"/>
        <end position="156"/>
    </location>
</feature>
<organism evidence="3 4">
    <name type="scientific">Flammeovirga pacifica</name>
    <dbReference type="NCBI Taxonomy" id="915059"/>
    <lineage>
        <taxon>Bacteria</taxon>
        <taxon>Pseudomonadati</taxon>
        <taxon>Bacteroidota</taxon>
        <taxon>Cytophagia</taxon>
        <taxon>Cytophagales</taxon>
        <taxon>Flammeovirgaceae</taxon>
        <taxon>Flammeovirga</taxon>
    </lineage>
</organism>
<name>A0A1S1Z1X5_FLAPC</name>
<gene>
    <name evidence="3" type="ORF">NH26_13260</name>
</gene>
<dbReference type="GO" id="GO:0005975">
    <property type="term" value="P:carbohydrate metabolic process"/>
    <property type="evidence" value="ECO:0007669"/>
    <property type="project" value="InterPro"/>
</dbReference>
<dbReference type="AlphaFoldDB" id="A0A1S1Z1X5"/>
<evidence type="ECO:0000313" key="4">
    <source>
        <dbReference type="Proteomes" id="UP000179797"/>
    </source>
</evidence>
<comment type="caution">
    <text evidence="3">The sequence shown here is derived from an EMBL/GenBank/DDBJ whole genome shotgun (WGS) entry which is preliminary data.</text>
</comment>
<evidence type="ECO:0000259" key="2">
    <source>
        <dbReference type="Pfam" id="PF19291"/>
    </source>
</evidence>
<sequence>MKKTHKYDMGVIGNCAFMAYIDTKASVRWLCWPRFDSSFIFGDLLDDEKGGEFSVKPTAKIIETKQYYITNTNILVTEVYTEEGNFKVTDFAPRFEQDDRYYKPLMMIRKIEPLKGTPSIKVVCNPTGEYGEFTPEKSQGSNHIRYLGYDQHMRLTTNIPLSYVMEENPFVLSGAVYTVLTYGAPLEAAIEATSEAFFTKTKRYWRNWVKSTSISFFHQEKLIRSSLILKIHQYEDTGAIIASGTTSLPEYHKSTRNWDYRYCWMRDSFYTLNAFNNIGHFEEVEAYFKYIENVTRQEEDRYQPLYTITAQKQITEIEMPLKGYLGENKPVRIGNDAYTHIQNDVYGQVLTSLLPLYADKRFTNKYRMHTKNLVEHTLQKIADTMEEKDAGLWEFRDRPGHYCYTFLFHWAGASAAYKMAQYFDDVKMADKALKIKERAAEMIERCYDEETGVYMQAANSKDMDASCLQLITMNYLDPNSERAKRHLAGMEKELMAKDGLFYRYRHVDDFGAPETTFLICAYWYIEALACVGRVKEAIEYFEKVSSYANHVGLLSEDVDSNDGSQWGNFPQTYSHVGLMNAAYRISKKLDLPNFL</sequence>
<dbReference type="InterPro" id="IPR011613">
    <property type="entry name" value="GH15-like"/>
</dbReference>
<keyword evidence="3" id="KW-0378">Hydrolase</keyword>
<dbReference type="InterPro" id="IPR045582">
    <property type="entry name" value="Trehalase-like_N"/>
</dbReference>
<protein>
    <submittedName>
        <fullName evidence="3">Glycosyl hydrolase</fullName>
    </submittedName>
</protein>
<dbReference type="RefSeq" id="WP_044226203.1">
    <property type="nucleotide sequence ID" value="NZ_JRYR02000001.1"/>
</dbReference>
<dbReference type="Pfam" id="PF00723">
    <property type="entry name" value="Glyco_hydro_15"/>
    <property type="match status" value="1"/>
</dbReference>
<dbReference type="GO" id="GO:0004553">
    <property type="term" value="F:hydrolase activity, hydrolyzing O-glycosyl compounds"/>
    <property type="evidence" value="ECO:0007669"/>
    <property type="project" value="TreeGrafter"/>
</dbReference>
<dbReference type="InterPro" id="IPR008928">
    <property type="entry name" value="6-hairpin_glycosidase_sf"/>
</dbReference>
<dbReference type="Proteomes" id="UP000179797">
    <property type="component" value="Unassembled WGS sequence"/>
</dbReference>
<dbReference type="InterPro" id="IPR012341">
    <property type="entry name" value="6hp_glycosidase-like_sf"/>
</dbReference>
<feature type="domain" description="GH15-like" evidence="1">
    <location>
        <begin position="219"/>
        <end position="583"/>
    </location>
</feature>
<dbReference type="PANTHER" id="PTHR31616">
    <property type="entry name" value="TREHALASE"/>
    <property type="match status" value="1"/>
</dbReference>
<accession>A0A1S1Z1X5</accession>
<dbReference type="Pfam" id="PF19291">
    <property type="entry name" value="TREH_N"/>
    <property type="match status" value="1"/>
</dbReference>
<proteinExistence type="predicted"/>
<dbReference type="Gene3D" id="1.50.10.10">
    <property type="match status" value="1"/>
</dbReference>
<evidence type="ECO:0000259" key="1">
    <source>
        <dbReference type="Pfam" id="PF00723"/>
    </source>
</evidence>